<dbReference type="GO" id="GO:0032153">
    <property type="term" value="C:cell division site"/>
    <property type="evidence" value="ECO:0007669"/>
    <property type="project" value="UniProtKB-UniRule"/>
</dbReference>
<name>A0A162MM64_9FIRM</name>
<dbReference type="InterPro" id="IPR020823">
    <property type="entry name" value="Cell_div_FtsA"/>
</dbReference>
<dbReference type="EMBL" id="LOHZ01000025">
    <property type="protein sequence ID" value="KYO66687.1"/>
    <property type="molecule type" value="Genomic_DNA"/>
</dbReference>
<comment type="function">
    <text evidence="5 6">Cell division protein that is involved in the assembly of the Z ring. May serve as a membrane anchor for the Z ring.</text>
</comment>
<comment type="similarity">
    <text evidence="5 6">Belongs to the FtsA/MreB family.</text>
</comment>
<dbReference type="HAMAP" id="MF_02033">
    <property type="entry name" value="FtsA"/>
    <property type="match status" value="1"/>
</dbReference>
<evidence type="ECO:0000259" key="7">
    <source>
        <dbReference type="SMART" id="SM00842"/>
    </source>
</evidence>
<dbReference type="NCBIfam" id="TIGR01174">
    <property type="entry name" value="ftsA"/>
    <property type="match status" value="1"/>
</dbReference>
<feature type="domain" description="SHS2" evidence="7">
    <location>
        <begin position="7"/>
        <end position="195"/>
    </location>
</feature>
<evidence type="ECO:0000256" key="5">
    <source>
        <dbReference type="HAMAP-Rule" id="MF_02033"/>
    </source>
</evidence>
<dbReference type="AlphaFoldDB" id="A0A162MM64"/>
<dbReference type="GO" id="GO:0043093">
    <property type="term" value="P:FtsZ-dependent cytokinesis"/>
    <property type="evidence" value="ECO:0007669"/>
    <property type="project" value="UniProtKB-UniRule"/>
</dbReference>
<dbReference type="InterPro" id="IPR003494">
    <property type="entry name" value="SHS2_FtsA"/>
</dbReference>
<organism evidence="8 9">
    <name type="scientific">Thermovenabulum gondwanense</name>
    <dbReference type="NCBI Taxonomy" id="520767"/>
    <lineage>
        <taxon>Bacteria</taxon>
        <taxon>Bacillati</taxon>
        <taxon>Bacillota</taxon>
        <taxon>Clostridia</taxon>
        <taxon>Thermosediminibacterales</taxon>
        <taxon>Thermosediminibacteraceae</taxon>
        <taxon>Thermovenabulum</taxon>
    </lineage>
</organism>
<dbReference type="PANTHER" id="PTHR32432">
    <property type="entry name" value="CELL DIVISION PROTEIN FTSA-RELATED"/>
    <property type="match status" value="1"/>
</dbReference>
<reference evidence="8 9" key="1">
    <citation type="submission" date="2015-12" db="EMBL/GenBank/DDBJ databases">
        <title>Draft genome of Thermovenabulum gondwanense isolated from a red thermophilic microbial mat colonisisng an outflow channel of a bore well.</title>
        <authorList>
            <person name="Patel B.K."/>
        </authorList>
    </citation>
    <scope>NUCLEOTIDE SEQUENCE [LARGE SCALE GENOMIC DNA]</scope>
    <source>
        <strain evidence="8 9">R270</strain>
    </source>
</reference>
<dbReference type="SUPFAM" id="SSF53067">
    <property type="entry name" value="Actin-like ATPase domain"/>
    <property type="match status" value="2"/>
</dbReference>
<evidence type="ECO:0000313" key="8">
    <source>
        <dbReference type="EMBL" id="KYO66687.1"/>
    </source>
</evidence>
<comment type="subcellular location">
    <subcellularLocation>
        <location evidence="5">Cell membrane</location>
        <topology evidence="5">Peripheral membrane protein</topology>
        <orientation evidence="5">Cytoplasmic side</orientation>
    </subcellularLocation>
    <text evidence="5">Localizes to the Z ring in an FtsZ-dependent manner. Targeted to the membrane through a conserved C-terminal amphipathic helix.</text>
</comment>
<dbReference type="Pfam" id="PF02491">
    <property type="entry name" value="SHS2_FTSA"/>
    <property type="match status" value="1"/>
</dbReference>
<keyword evidence="3 5" id="KW-0472">Membrane</keyword>
<dbReference type="OrthoDB" id="9768127at2"/>
<dbReference type="RefSeq" id="WP_068748081.1">
    <property type="nucleotide sequence ID" value="NZ_LOHZ01000025.1"/>
</dbReference>
<evidence type="ECO:0000256" key="1">
    <source>
        <dbReference type="ARBA" id="ARBA00022475"/>
    </source>
</evidence>
<dbReference type="Proteomes" id="UP000075737">
    <property type="component" value="Unassembled WGS sequence"/>
</dbReference>
<evidence type="ECO:0000256" key="2">
    <source>
        <dbReference type="ARBA" id="ARBA00022618"/>
    </source>
</evidence>
<keyword evidence="2 5" id="KW-0132">Cell division</keyword>
<keyword evidence="1 5" id="KW-1003">Cell membrane</keyword>
<dbReference type="InterPro" id="IPR050696">
    <property type="entry name" value="FtsA/MreB"/>
</dbReference>
<gene>
    <name evidence="8" type="primary">ftsA_1</name>
    <name evidence="5" type="synonym">ftsA</name>
    <name evidence="8" type="ORF">ATZ99_09310</name>
</gene>
<dbReference type="CDD" id="cd24048">
    <property type="entry name" value="ASKHA_NBD_FtsA"/>
    <property type="match status" value="1"/>
</dbReference>
<dbReference type="InterPro" id="IPR043129">
    <property type="entry name" value="ATPase_NBD"/>
</dbReference>
<sequence>MARNEIITGIDLGSSKVCCLVAEINESGNMDILGYGISPSSYLKKGNVVNIEGLTRSINDAVNQAETMANLKIEEAVVGLSLMNVDILRNKGVVAIPKSTSEITNQDVERVIQAAKILAISPDRDVVQVIPREFIVDGCEGINDPVGMVGTRLEVDSYIVTAPITVMQNIHKCFQRAGILINNIYLKPFAVKKILLSWDEIEMGVALIDVGATITEIAVFKGNDIVKYATLPVGGDYITNDIAVGLRLPFNYAEIVKRRYACAQESLASEKQEIEIQSIGEVSTRRINQKELASIIEPRVHEIISLIRKELEFDNQKINLAAGGVITGSGLLPIKGTLDLAQKILGMPLRGGKTEMYGYDQTFTVCLGLLSSVISSINFNRKIIEKQKQRVSFLERAKRFLREYF</sequence>
<keyword evidence="4 5" id="KW-0131">Cell cycle</keyword>
<dbReference type="SMART" id="SM00842">
    <property type="entry name" value="FtsA"/>
    <property type="match status" value="1"/>
</dbReference>
<evidence type="ECO:0000256" key="4">
    <source>
        <dbReference type="ARBA" id="ARBA00023306"/>
    </source>
</evidence>
<comment type="caution">
    <text evidence="8">The sequence shown here is derived from an EMBL/GenBank/DDBJ whole genome shotgun (WGS) entry which is preliminary data.</text>
</comment>
<dbReference type="PATRIC" id="fig|520767.4.peg.1026"/>
<dbReference type="Gene3D" id="3.30.1490.110">
    <property type="match status" value="1"/>
</dbReference>
<evidence type="ECO:0000256" key="3">
    <source>
        <dbReference type="ARBA" id="ARBA00023136"/>
    </source>
</evidence>
<proteinExistence type="inferred from homology"/>
<dbReference type="PIRSF" id="PIRSF003101">
    <property type="entry name" value="FtsA"/>
    <property type="match status" value="1"/>
</dbReference>
<dbReference type="Gene3D" id="3.30.420.40">
    <property type="match status" value="2"/>
</dbReference>
<dbReference type="PANTHER" id="PTHR32432:SF4">
    <property type="entry name" value="CELL DIVISION PROTEIN FTSA"/>
    <property type="match status" value="1"/>
</dbReference>
<dbReference type="Pfam" id="PF14450">
    <property type="entry name" value="FtsA"/>
    <property type="match status" value="1"/>
</dbReference>
<accession>A0A162MM64</accession>
<keyword evidence="9" id="KW-1185">Reference proteome</keyword>
<protein>
    <recommendedName>
        <fullName evidence="5 6">Cell division protein FtsA</fullName>
    </recommendedName>
</protein>
<dbReference type="GO" id="GO:0009898">
    <property type="term" value="C:cytoplasmic side of plasma membrane"/>
    <property type="evidence" value="ECO:0007669"/>
    <property type="project" value="UniProtKB-UniRule"/>
</dbReference>
<comment type="subunit">
    <text evidence="5">Self-interacts. Interacts with FtsZ.</text>
</comment>
<evidence type="ECO:0000256" key="6">
    <source>
        <dbReference type="PIRNR" id="PIRNR003101"/>
    </source>
</evidence>
<evidence type="ECO:0000313" key="9">
    <source>
        <dbReference type="Proteomes" id="UP000075737"/>
    </source>
</evidence>
<dbReference type="STRING" id="520767.ATZ99_09310"/>